<reference evidence="1 2" key="1">
    <citation type="submission" date="2014-08" db="EMBL/GenBank/DDBJ databases">
        <title>Comparative genomics of the Paenibacillus odorifer group.</title>
        <authorList>
            <person name="den Bakker H.C."/>
            <person name="Tsai Y.-C."/>
            <person name="Martin N."/>
            <person name="Korlach J."/>
            <person name="Wiedmann M."/>
        </authorList>
    </citation>
    <scope>NUCLEOTIDE SEQUENCE [LARGE SCALE GENOMIC DNA]</scope>
    <source>
        <strain evidence="1 2">DSM 14472</strain>
    </source>
</reference>
<dbReference type="OrthoDB" id="2657915at2"/>
<dbReference type="Proteomes" id="UP000029507">
    <property type="component" value="Chromosome"/>
</dbReference>
<dbReference type="EMBL" id="CP009286">
    <property type="protein sequence ID" value="AIQ61882.1"/>
    <property type="molecule type" value="Genomic_DNA"/>
</dbReference>
<evidence type="ECO:0000313" key="2">
    <source>
        <dbReference type="Proteomes" id="UP000029507"/>
    </source>
</evidence>
<evidence type="ECO:0000313" key="1">
    <source>
        <dbReference type="EMBL" id="AIQ61882.1"/>
    </source>
</evidence>
<organism evidence="1 2">
    <name type="scientific">Paenibacillus stellifer</name>
    <dbReference type="NCBI Taxonomy" id="169760"/>
    <lineage>
        <taxon>Bacteria</taxon>
        <taxon>Bacillati</taxon>
        <taxon>Bacillota</taxon>
        <taxon>Bacilli</taxon>
        <taxon>Bacillales</taxon>
        <taxon>Paenibacillaceae</taxon>
        <taxon>Paenibacillus</taxon>
    </lineage>
</organism>
<dbReference type="HOGENOM" id="CLU_064246_0_0_9"/>
<dbReference type="AlphaFoldDB" id="A0A089LM00"/>
<protein>
    <submittedName>
        <fullName evidence="1">Uncharacterized protein</fullName>
    </submittedName>
</protein>
<accession>A0A089LM00</accession>
<dbReference type="KEGG" id="pste:PSTEL_00815"/>
<dbReference type="STRING" id="169760.PSTEL_00815"/>
<gene>
    <name evidence="1" type="ORF">PSTEL_00815</name>
</gene>
<name>A0A089LM00_9BACL</name>
<proteinExistence type="predicted"/>
<dbReference type="RefSeq" id="WP_038692933.1">
    <property type="nucleotide sequence ID" value="NZ_CP009286.1"/>
</dbReference>
<sequence>MFRKWGLAGASMLLAAAVILPGCGSKQEPKEALQGAATKAAEMTSYEMQSKLVVNNLTIDEASSESADMTTQVMSMLKNADISVDAVYQAKPMQTEMTLVLNLKGDMSMSFTVPMVMTEEKLYVKVPSIPFLPIPESVVGKFVVFDLKELAEHEGAEFNPAMMDTQKMQKLSNELMSAVLNEYDEAKYFKSVEPKDAGVPEGVDAKQVVQFQVTNDNVKEALSIFGNKVMPKILDIISKDEYKSMLQIEQSVLDDAKADVQDGEAKAEFEKTLNDLDKYLTVNKFQLNTAINKEEFPVYQSLDLDINVNNPDDGTKVGLSLTGSNQYSKINEKAEFKIGIPKDSEVITQDQLEQQFNTSALESN</sequence>
<keyword evidence="2" id="KW-1185">Reference proteome</keyword>